<feature type="region of interest" description="Disordered" evidence="1">
    <location>
        <begin position="196"/>
        <end position="218"/>
    </location>
</feature>
<dbReference type="RefSeq" id="WP_149769586.1">
    <property type="nucleotide sequence ID" value="NZ_VDFQ02000003.1"/>
</dbReference>
<dbReference type="Gene3D" id="3.30.530.20">
    <property type="match status" value="1"/>
</dbReference>
<dbReference type="EMBL" id="VDFQ02000003">
    <property type="protein sequence ID" value="KAA1422636.1"/>
    <property type="molecule type" value="Genomic_DNA"/>
</dbReference>
<keyword evidence="2" id="KW-0472">Membrane</keyword>
<reference evidence="3 4" key="1">
    <citation type="submission" date="2019-09" db="EMBL/GenBank/DDBJ databases">
        <title>Mumia zhuanghuii sp. nov. isolated from the intestinal contents of plateau pika (Ochotona curzoniae) in the Qinghai-Tibet plateau of China.</title>
        <authorList>
            <person name="Tian Z."/>
        </authorList>
    </citation>
    <scope>NUCLEOTIDE SEQUENCE [LARGE SCALE GENOMIC DNA]</scope>
    <source>
        <strain evidence="4">350</strain>
    </source>
</reference>
<protein>
    <submittedName>
        <fullName evidence="3">Carbon monoxide dehydrogenase subunit G</fullName>
    </submittedName>
</protein>
<organism evidence="3 4">
    <name type="scientific">Mumia zhuanghuii</name>
    <dbReference type="NCBI Taxonomy" id="2585211"/>
    <lineage>
        <taxon>Bacteria</taxon>
        <taxon>Bacillati</taxon>
        <taxon>Actinomycetota</taxon>
        <taxon>Actinomycetes</taxon>
        <taxon>Propionibacteriales</taxon>
        <taxon>Nocardioidaceae</taxon>
        <taxon>Mumia</taxon>
    </lineage>
</organism>
<sequence length="247" mass="24887">MKVAGEAVLNAPVDAVWEALLDPRVLVRTIPGCEVLETTGDNAYAMTVNAGVAAIRGTYAGTCRLSDLVPHESLVLRAEGAGAGGTVAADVAVRFADRGDGTTGVRYDADAIVGGMLGGVGQRMLAAVSKRMAGEFFGAVDDAIAAGPPPAEGATPPLAEAAAPPLVEGAAPPLVEGAAPPLVEGAAPPLVERAQRVETTPGERFTAPPRAPRRTGSHDDFLRGAVVGGALVLAGVLVGSLFGRRSR</sequence>
<evidence type="ECO:0000313" key="3">
    <source>
        <dbReference type="EMBL" id="KAA1422636.1"/>
    </source>
</evidence>
<dbReference type="Pfam" id="PF06240">
    <property type="entry name" value="COXG"/>
    <property type="match status" value="1"/>
</dbReference>
<dbReference type="PANTHER" id="PTHR38588:SF1">
    <property type="entry name" value="BLL0334 PROTEIN"/>
    <property type="match status" value="1"/>
</dbReference>
<comment type="caution">
    <text evidence="3">The sequence shown here is derived from an EMBL/GenBank/DDBJ whole genome shotgun (WGS) entry which is preliminary data.</text>
</comment>
<dbReference type="OrthoDB" id="9787428at2"/>
<dbReference type="SUPFAM" id="SSF55961">
    <property type="entry name" value="Bet v1-like"/>
    <property type="match status" value="1"/>
</dbReference>
<gene>
    <name evidence="3" type="ORF">FE697_010620</name>
</gene>
<dbReference type="CDD" id="cd05018">
    <property type="entry name" value="CoxG"/>
    <property type="match status" value="1"/>
</dbReference>
<accession>A0A5Q6RXD6</accession>
<keyword evidence="2" id="KW-0812">Transmembrane</keyword>
<dbReference type="PANTHER" id="PTHR38588">
    <property type="entry name" value="BLL0334 PROTEIN"/>
    <property type="match status" value="1"/>
</dbReference>
<name>A0A5Q6RXD6_9ACTN</name>
<proteinExistence type="predicted"/>
<dbReference type="InterPro" id="IPR023393">
    <property type="entry name" value="START-like_dom_sf"/>
</dbReference>
<dbReference type="AlphaFoldDB" id="A0A5Q6RXD6"/>
<feature type="transmembrane region" description="Helical" evidence="2">
    <location>
        <begin position="221"/>
        <end position="242"/>
    </location>
</feature>
<evidence type="ECO:0000256" key="1">
    <source>
        <dbReference type="SAM" id="MobiDB-lite"/>
    </source>
</evidence>
<dbReference type="InterPro" id="IPR010419">
    <property type="entry name" value="CO_DH_gsu"/>
</dbReference>
<keyword evidence="2" id="KW-1133">Transmembrane helix</keyword>
<evidence type="ECO:0000313" key="4">
    <source>
        <dbReference type="Proteomes" id="UP000307768"/>
    </source>
</evidence>
<dbReference type="Proteomes" id="UP000307768">
    <property type="component" value="Unassembled WGS sequence"/>
</dbReference>
<evidence type="ECO:0000256" key="2">
    <source>
        <dbReference type="SAM" id="Phobius"/>
    </source>
</evidence>